<proteinExistence type="inferred from homology"/>
<evidence type="ECO:0000256" key="3">
    <source>
        <dbReference type="ARBA" id="ARBA00023210"/>
    </source>
</evidence>
<dbReference type="GO" id="GO:0000902">
    <property type="term" value="P:cell morphogenesis"/>
    <property type="evidence" value="ECO:0007669"/>
    <property type="project" value="InterPro"/>
</dbReference>
<evidence type="ECO:0000256" key="6">
    <source>
        <dbReference type="HAMAP-Rule" id="MF_00267"/>
    </source>
</evidence>
<evidence type="ECO:0000256" key="4">
    <source>
        <dbReference type="ARBA" id="ARBA00023306"/>
    </source>
</evidence>
<dbReference type="RefSeq" id="WP_089073465.1">
    <property type="nucleotide sequence ID" value="NZ_CBCSAM010000001.1"/>
</dbReference>
<dbReference type="KEGG" id="pmai:CF386_05825"/>
<dbReference type="AlphaFoldDB" id="A0A220VDY3"/>
<evidence type="ECO:0000256" key="1">
    <source>
        <dbReference type="ARBA" id="ARBA00006291"/>
    </source>
</evidence>
<dbReference type="GO" id="GO:0000917">
    <property type="term" value="P:division septum assembly"/>
    <property type="evidence" value="ECO:0007669"/>
    <property type="project" value="UniProtKB-KW"/>
</dbReference>
<dbReference type="SUPFAM" id="SSF63848">
    <property type="entry name" value="Cell-division inhibitor MinC, C-terminal domain"/>
    <property type="match status" value="1"/>
</dbReference>
<protein>
    <recommendedName>
        <fullName evidence="6">Probable septum site-determining protein MinC</fullName>
    </recommendedName>
</protein>
<dbReference type="HAMAP" id="MF_00267">
    <property type="entry name" value="MinC"/>
    <property type="match status" value="1"/>
</dbReference>
<dbReference type="Gene3D" id="3.30.70.260">
    <property type="match status" value="1"/>
</dbReference>
<comment type="subunit">
    <text evidence="6">Interacts with MinD and FtsZ.</text>
</comment>
<keyword evidence="4 6" id="KW-0131">Cell cycle</keyword>
<dbReference type="InterPro" id="IPR036145">
    <property type="entry name" value="MinC_C_sf"/>
</dbReference>
<dbReference type="GO" id="GO:1901891">
    <property type="term" value="P:regulation of cell septum assembly"/>
    <property type="evidence" value="ECO:0007669"/>
    <property type="project" value="InterPro"/>
</dbReference>
<evidence type="ECO:0000259" key="9">
    <source>
        <dbReference type="Pfam" id="PF05209"/>
    </source>
</evidence>
<dbReference type="Proteomes" id="UP000242175">
    <property type="component" value="Chromosome large"/>
</dbReference>
<feature type="domain" description="Septum formation inhibitor MinC C-terminal" evidence="8">
    <location>
        <begin position="130"/>
        <end position="230"/>
    </location>
</feature>
<sequence length="234" mass="25828">MSNNIELKGSSFTLSVIHLHDNDLDKAIQNLNHKVQQAPSFFSSAPVVINISKIKQSVDFNLLKKEIFSTGLVPVGITGCSQPELIENARQSGFAIMNAGRQIVNHHDEKPHQENNQTETSNKEHSKTKIIKTPVRSGQQIYAQDCDLVVMNNVSAGAEIISDGNIHIYGTLRGRAIAGAQGNQESIIFCNNLKPELISIAGNYWLSENIAKDYWAQPTLTTLQNNNLNIQLLV</sequence>
<evidence type="ECO:0000256" key="7">
    <source>
        <dbReference type="SAM" id="MobiDB-lite"/>
    </source>
</evidence>
<dbReference type="EMBL" id="CP022355">
    <property type="protein sequence ID" value="ASK78557.1"/>
    <property type="molecule type" value="Genomic_DNA"/>
</dbReference>
<dbReference type="Gene3D" id="2.160.20.70">
    <property type="match status" value="1"/>
</dbReference>
<accession>A0A220VDY3</accession>
<dbReference type="GO" id="GO:0051302">
    <property type="term" value="P:regulation of cell division"/>
    <property type="evidence" value="ECO:0007669"/>
    <property type="project" value="InterPro"/>
</dbReference>
<gene>
    <name evidence="6" type="primary">minC</name>
    <name evidence="10" type="ORF">CF386_05825</name>
</gene>
<feature type="domain" description="Septum formation inhibitor MinC N-terminal" evidence="9">
    <location>
        <begin position="5"/>
        <end position="74"/>
    </location>
</feature>
<keyword evidence="11" id="KW-1185">Reference proteome</keyword>
<keyword evidence="2 6" id="KW-0132">Cell division</keyword>
<evidence type="ECO:0000256" key="2">
    <source>
        <dbReference type="ARBA" id="ARBA00022618"/>
    </source>
</evidence>
<keyword evidence="3 6" id="KW-0717">Septation</keyword>
<dbReference type="OrthoDB" id="9794530at2"/>
<feature type="region of interest" description="Disordered" evidence="7">
    <location>
        <begin position="106"/>
        <end position="128"/>
    </location>
</feature>
<organism evidence="10 11">
    <name type="scientific">Paraphotobacterium marinum</name>
    <dbReference type="NCBI Taxonomy" id="1755811"/>
    <lineage>
        <taxon>Bacteria</taxon>
        <taxon>Pseudomonadati</taxon>
        <taxon>Pseudomonadota</taxon>
        <taxon>Gammaproteobacteria</taxon>
        <taxon>Vibrionales</taxon>
        <taxon>Vibrionaceae</taxon>
        <taxon>Paraphotobacterium</taxon>
    </lineage>
</organism>
<evidence type="ECO:0000313" key="10">
    <source>
        <dbReference type="EMBL" id="ASK78557.1"/>
    </source>
</evidence>
<evidence type="ECO:0000256" key="5">
    <source>
        <dbReference type="ARBA" id="ARBA00025606"/>
    </source>
</evidence>
<dbReference type="NCBIfam" id="TIGR01222">
    <property type="entry name" value="minC"/>
    <property type="match status" value="1"/>
</dbReference>
<evidence type="ECO:0000259" key="8">
    <source>
        <dbReference type="Pfam" id="PF03775"/>
    </source>
</evidence>
<dbReference type="Pfam" id="PF05209">
    <property type="entry name" value="MinC_N"/>
    <property type="match status" value="1"/>
</dbReference>
<name>A0A220VDY3_9GAMM</name>
<dbReference type="InterPro" id="IPR007874">
    <property type="entry name" value="MinC_N"/>
</dbReference>
<dbReference type="PANTHER" id="PTHR34108:SF1">
    <property type="entry name" value="SEPTUM SITE-DETERMINING PROTEIN MINC"/>
    <property type="match status" value="1"/>
</dbReference>
<dbReference type="InterPro" id="IPR016098">
    <property type="entry name" value="CAP/MinC_C"/>
</dbReference>
<comment type="similarity">
    <text evidence="1 6">Belongs to the MinC family.</text>
</comment>
<dbReference type="InterPro" id="IPR013033">
    <property type="entry name" value="MinC"/>
</dbReference>
<reference evidence="10 11" key="1">
    <citation type="journal article" date="2016" name="Int. J. Syst. Evol. Microbiol.">
        <title>Paraphotobacterium marinum gen. nov., sp. nov., a member of the family Vibrionaceae, isolated from surface seawater.</title>
        <authorList>
            <person name="Huang Z."/>
            <person name="Dong C."/>
            <person name="Shao Z."/>
        </authorList>
    </citation>
    <scope>NUCLEOTIDE SEQUENCE [LARGE SCALE GENOMIC DNA]</scope>
    <source>
        <strain evidence="10 11">NSCS20N07D</strain>
    </source>
</reference>
<dbReference type="InterPro" id="IPR005526">
    <property type="entry name" value="Septum_form_inhib_MinC_C"/>
</dbReference>
<dbReference type="PANTHER" id="PTHR34108">
    <property type="entry name" value="SEPTUM SITE-DETERMINING PROTEIN MINC"/>
    <property type="match status" value="1"/>
</dbReference>
<evidence type="ECO:0000313" key="11">
    <source>
        <dbReference type="Proteomes" id="UP000242175"/>
    </source>
</evidence>
<dbReference type="Pfam" id="PF03775">
    <property type="entry name" value="MinC_C"/>
    <property type="match status" value="1"/>
</dbReference>
<comment type="function">
    <text evidence="5 6">Cell division inhibitor that blocks the formation of polar Z ring septums. Rapidly oscillates between the poles of the cell to destabilize FtsZ filaments that have formed before they mature into polar Z rings. Prevents FtsZ polymerization.</text>
</comment>